<dbReference type="SMART" id="SM00051">
    <property type="entry name" value="DSL"/>
    <property type="match status" value="1"/>
</dbReference>
<dbReference type="Pfam" id="PF12661">
    <property type="entry name" value="hEGF"/>
    <property type="match status" value="1"/>
</dbReference>
<keyword evidence="12" id="KW-1185">Reference proteome</keyword>
<evidence type="ECO:0000256" key="4">
    <source>
        <dbReference type="ARBA" id="ARBA00023157"/>
    </source>
</evidence>
<dbReference type="PANTHER" id="PTHR24033:SF151">
    <property type="entry name" value="NOTCH 2"/>
    <property type="match status" value="1"/>
</dbReference>
<keyword evidence="7 8" id="KW-1133">Transmembrane helix</keyword>
<evidence type="ECO:0000256" key="9">
    <source>
        <dbReference type="SAM" id="SignalP"/>
    </source>
</evidence>
<protein>
    <recommendedName>
        <fullName evidence="7">Delta-like protein</fullName>
    </recommendedName>
</protein>
<feature type="signal peptide" evidence="9">
    <location>
        <begin position="1"/>
        <end position="25"/>
    </location>
</feature>
<dbReference type="PROSITE" id="PS51051">
    <property type="entry name" value="DSL"/>
    <property type="match status" value="1"/>
</dbReference>
<dbReference type="InterPro" id="IPR013032">
    <property type="entry name" value="EGF-like_CS"/>
</dbReference>
<keyword evidence="7 8" id="KW-0812">Transmembrane</keyword>
<evidence type="ECO:0000313" key="12">
    <source>
        <dbReference type="Proteomes" id="UP000025227"/>
    </source>
</evidence>
<dbReference type="CDD" id="cd00054">
    <property type="entry name" value="EGF_CA"/>
    <property type="match status" value="1"/>
</dbReference>
<evidence type="ECO:0000256" key="5">
    <source>
        <dbReference type="PROSITE-ProRule" id="PRU00076"/>
    </source>
</evidence>
<evidence type="ECO:0000259" key="11">
    <source>
        <dbReference type="PROSITE" id="PS51051"/>
    </source>
</evidence>
<dbReference type="WBParaSite" id="HCON_00150170-00001">
    <property type="protein sequence ID" value="HCON_00150170-00001"/>
    <property type="gene ID" value="HCON_00150170"/>
</dbReference>
<feature type="disulfide bond" evidence="6">
    <location>
        <begin position="159"/>
        <end position="168"/>
    </location>
</feature>
<keyword evidence="4 5" id="KW-1015">Disulfide bond</keyword>
<dbReference type="Gene3D" id="2.10.25.140">
    <property type="match status" value="1"/>
</dbReference>
<dbReference type="SMART" id="SM00181">
    <property type="entry name" value="EGF"/>
    <property type="match status" value="3"/>
</dbReference>
<accession>A0A7I4YXJ7</accession>
<dbReference type="FunFam" id="2.10.25.10:FF:000294">
    <property type="entry name" value="Delta-like protein"/>
    <property type="match status" value="1"/>
</dbReference>
<feature type="domain" description="EGF-like" evidence="10">
    <location>
        <begin position="268"/>
        <end position="307"/>
    </location>
</feature>
<dbReference type="InterPro" id="IPR001881">
    <property type="entry name" value="EGF-like_Ca-bd_dom"/>
</dbReference>
<dbReference type="Pfam" id="PF21700">
    <property type="entry name" value="EGF_DL_JAG"/>
    <property type="match status" value="1"/>
</dbReference>
<dbReference type="Pfam" id="PF01414">
    <property type="entry name" value="DSL"/>
    <property type="match status" value="1"/>
</dbReference>
<dbReference type="SMART" id="SM00179">
    <property type="entry name" value="EGF_CA"/>
    <property type="match status" value="1"/>
</dbReference>
<dbReference type="GO" id="GO:0007154">
    <property type="term" value="P:cell communication"/>
    <property type="evidence" value="ECO:0007669"/>
    <property type="project" value="InterPro"/>
</dbReference>
<dbReference type="PROSITE" id="PS01186">
    <property type="entry name" value="EGF_2"/>
    <property type="match status" value="1"/>
</dbReference>
<dbReference type="Gene3D" id="2.10.25.10">
    <property type="entry name" value="Laminin"/>
    <property type="match status" value="2"/>
</dbReference>
<dbReference type="OrthoDB" id="5813299at2759"/>
<feature type="transmembrane region" description="Helical" evidence="8">
    <location>
        <begin position="351"/>
        <end position="376"/>
    </location>
</feature>
<reference evidence="13" key="1">
    <citation type="submission" date="2020-12" db="UniProtKB">
        <authorList>
            <consortium name="WormBaseParasite"/>
        </authorList>
    </citation>
    <scope>IDENTIFICATION</scope>
    <source>
        <strain evidence="13">MHco3</strain>
    </source>
</reference>
<evidence type="ECO:0000256" key="2">
    <source>
        <dbReference type="ARBA" id="ARBA00022536"/>
    </source>
</evidence>
<dbReference type="SUPFAM" id="SSF57196">
    <property type="entry name" value="EGF/Laminin"/>
    <property type="match status" value="1"/>
</dbReference>
<dbReference type="InterPro" id="IPR000742">
    <property type="entry name" value="EGF"/>
</dbReference>
<comment type="subcellular location">
    <subcellularLocation>
        <location evidence="7">Membrane</location>
        <topology evidence="7">Single-pass type I membrane protein</topology>
    </subcellularLocation>
</comment>
<keyword evidence="1 7" id="KW-0217">Developmental protein</keyword>
<evidence type="ECO:0000256" key="1">
    <source>
        <dbReference type="ARBA" id="ARBA00022473"/>
    </source>
</evidence>
<name>A0A7I4YXJ7_HAECO</name>
<keyword evidence="2 5" id="KW-0245">EGF-like domain</keyword>
<dbReference type="PROSITE" id="PS00022">
    <property type="entry name" value="EGF_1"/>
    <property type="match status" value="2"/>
</dbReference>
<keyword evidence="3 7" id="KW-0677">Repeat</keyword>
<feature type="chain" id="PRO_5029674956" description="Delta-like protein" evidence="9">
    <location>
        <begin position="26"/>
        <end position="443"/>
    </location>
</feature>
<keyword evidence="7 8" id="KW-0472">Membrane</keyword>
<sequence length="443" mass="49215">MTALRSNVMLFYIFWVLLRTQTVPAYSTSRFRIQDLSIVSEKLSNCCESANSSCSCDVQLSFCAGVRFSDKKHYKDCHYIHFQTPFLSKGDFPYNVDVPISIRWPVTEWQLTVSGHDRSGKVLLEVSRFFQNISSHSPVVDMTIESENMTLSFSFSVECEANFYGPTCTVFCNETFKDQNGGSFKCSPDGKKLCESGWGGPLCNEPKCDPTCGHGTCTAPNTCRCDFGWKGLSCTECVPLAGCQHGSCRSAHQCVCDSNWGGVLCDMDLDYCSNHADVCENGGTCVADITNSYKCICAEGFEGRNCERQVSREGIDCAMLSCGEGVCIMKPTPRCEYPNGKTSDLSNRIDFLMVSVILLMVALCLAIISIVARLLCERLEVIHRMSQFGYSAHWVTAEVHLREPSRRYDKKVRSFSPPPGYDTDPGCSTWRSSTAQFVDEASV</sequence>
<feature type="disulfide bond" evidence="6">
    <location>
        <begin position="194"/>
        <end position="203"/>
    </location>
</feature>
<evidence type="ECO:0000313" key="13">
    <source>
        <dbReference type="WBParaSite" id="HCON_00150170-00001"/>
    </source>
</evidence>
<evidence type="ECO:0000256" key="7">
    <source>
        <dbReference type="RuleBase" id="RU280815"/>
    </source>
</evidence>
<dbReference type="PROSITE" id="PS50026">
    <property type="entry name" value="EGF_3"/>
    <property type="match status" value="1"/>
</dbReference>
<feature type="disulfide bond" evidence="5">
    <location>
        <begin position="297"/>
        <end position="306"/>
    </location>
</feature>
<proteinExistence type="predicted"/>
<comment type="caution">
    <text evidence="5">Lacks conserved residue(s) required for the propagation of feature annotation.</text>
</comment>
<organism evidence="12 13">
    <name type="scientific">Haemonchus contortus</name>
    <name type="common">Barber pole worm</name>
    <dbReference type="NCBI Taxonomy" id="6289"/>
    <lineage>
        <taxon>Eukaryota</taxon>
        <taxon>Metazoa</taxon>
        <taxon>Ecdysozoa</taxon>
        <taxon>Nematoda</taxon>
        <taxon>Chromadorea</taxon>
        <taxon>Rhabditida</taxon>
        <taxon>Rhabditina</taxon>
        <taxon>Rhabditomorpha</taxon>
        <taxon>Strongyloidea</taxon>
        <taxon>Trichostrongylidae</taxon>
        <taxon>Haemonchus</taxon>
    </lineage>
</organism>
<dbReference type="GO" id="GO:0016020">
    <property type="term" value="C:membrane"/>
    <property type="evidence" value="ECO:0007669"/>
    <property type="project" value="UniProtKB-SubCell"/>
</dbReference>
<evidence type="ECO:0000259" key="10">
    <source>
        <dbReference type="PROSITE" id="PS50026"/>
    </source>
</evidence>
<dbReference type="AlphaFoldDB" id="A0A7I4YXJ7"/>
<evidence type="ECO:0000256" key="3">
    <source>
        <dbReference type="ARBA" id="ARBA00022737"/>
    </source>
</evidence>
<comment type="function">
    <text evidence="7">Putative Notch ligand involved in the mediation of Notch signaling.</text>
</comment>
<dbReference type="Proteomes" id="UP000025227">
    <property type="component" value="Unplaced"/>
</dbReference>
<dbReference type="InterPro" id="IPR051830">
    <property type="entry name" value="NOTCH_homolog"/>
</dbReference>
<dbReference type="InterPro" id="IPR001774">
    <property type="entry name" value="DSL"/>
</dbReference>
<dbReference type="OMA" id="TEWQLTV"/>
<feature type="domain" description="DSL" evidence="11">
    <location>
        <begin position="157"/>
        <end position="203"/>
    </location>
</feature>
<dbReference type="PANTHER" id="PTHR24033">
    <property type="entry name" value="EGF-LIKE DOMAIN-CONTAINING PROTEIN"/>
    <property type="match status" value="1"/>
</dbReference>
<dbReference type="GO" id="GO:0005509">
    <property type="term" value="F:calcium ion binding"/>
    <property type="evidence" value="ECO:0007669"/>
    <property type="project" value="InterPro"/>
</dbReference>
<evidence type="ECO:0000256" key="6">
    <source>
        <dbReference type="PROSITE-ProRule" id="PRU00377"/>
    </source>
</evidence>
<keyword evidence="7 9" id="KW-0732">Signal</keyword>
<evidence type="ECO:0000256" key="8">
    <source>
        <dbReference type="SAM" id="Phobius"/>
    </source>
</evidence>